<dbReference type="InterPro" id="IPR050386">
    <property type="entry name" value="Glycosyl_hydrolase_5"/>
</dbReference>
<proteinExistence type="inferred from homology"/>
<evidence type="ECO:0000259" key="8">
    <source>
        <dbReference type="Pfam" id="PF00150"/>
    </source>
</evidence>
<protein>
    <recommendedName>
        <fullName evidence="8">Glycoside hydrolase family 5 domain-containing protein</fullName>
    </recommendedName>
</protein>
<gene>
    <name evidence="9" type="ORF">TSA66_01295</name>
</gene>
<keyword evidence="4" id="KW-0119">Carbohydrate metabolism</keyword>
<keyword evidence="10" id="KW-1185">Reference proteome</keyword>
<reference evidence="9 10" key="1">
    <citation type="submission" date="2014-12" db="EMBL/GenBank/DDBJ databases">
        <title>Denitrispirillum autotrophicum gen. nov., sp. nov., Denitrifying, Facultatively Autotrophic Bacteria Isolated from Rice Paddy Soil.</title>
        <authorList>
            <person name="Ishii S."/>
            <person name="Ashida N."/>
            <person name="Ohno H."/>
            <person name="Otsuka S."/>
            <person name="Yokota A."/>
            <person name="Senoo K."/>
        </authorList>
    </citation>
    <scope>NUCLEOTIDE SEQUENCE [LARGE SCALE GENOMIC DNA]</scope>
    <source>
        <strain evidence="9 10">TSA66</strain>
    </source>
</reference>
<dbReference type="GO" id="GO:0005576">
    <property type="term" value="C:extracellular region"/>
    <property type="evidence" value="ECO:0007669"/>
    <property type="project" value="TreeGrafter"/>
</dbReference>
<dbReference type="GO" id="GO:0030245">
    <property type="term" value="P:cellulose catabolic process"/>
    <property type="evidence" value="ECO:0007669"/>
    <property type="project" value="UniProtKB-KW"/>
</dbReference>
<evidence type="ECO:0000256" key="6">
    <source>
        <dbReference type="ARBA" id="ARBA00023326"/>
    </source>
</evidence>
<dbReference type="STRING" id="709839.TSA66_01295"/>
<name>A0A0C2BEW8_9BURK</name>
<evidence type="ECO:0000256" key="2">
    <source>
        <dbReference type="ARBA" id="ARBA00022801"/>
    </source>
</evidence>
<feature type="domain" description="Glycoside hydrolase family 5" evidence="8">
    <location>
        <begin position="5"/>
        <end position="296"/>
    </location>
</feature>
<keyword evidence="3" id="KW-0136">Cellulose degradation</keyword>
<dbReference type="InterPro" id="IPR017853">
    <property type="entry name" value="GH"/>
</dbReference>
<dbReference type="PANTHER" id="PTHR31297:SF41">
    <property type="entry name" value="ENDOGLUCANASE, PUTATIVE (AFU_ORTHOLOGUE AFUA_5G01830)-RELATED"/>
    <property type="match status" value="1"/>
</dbReference>
<evidence type="ECO:0000313" key="9">
    <source>
        <dbReference type="EMBL" id="KIF79780.1"/>
    </source>
</evidence>
<keyword evidence="2 7" id="KW-0378">Hydrolase</keyword>
<organism evidence="9 10">
    <name type="scientific">Noviherbaspirillum autotrophicum</name>
    <dbReference type="NCBI Taxonomy" id="709839"/>
    <lineage>
        <taxon>Bacteria</taxon>
        <taxon>Pseudomonadati</taxon>
        <taxon>Pseudomonadota</taxon>
        <taxon>Betaproteobacteria</taxon>
        <taxon>Burkholderiales</taxon>
        <taxon>Oxalobacteraceae</taxon>
        <taxon>Noviherbaspirillum</taxon>
    </lineage>
</organism>
<evidence type="ECO:0000256" key="5">
    <source>
        <dbReference type="ARBA" id="ARBA00023295"/>
    </source>
</evidence>
<dbReference type="PANTHER" id="PTHR31297">
    <property type="entry name" value="GLUCAN ENDO-1,6-BETA-GLUCOSIDASE B"/>
    <property type="match status" value="1"/>
</dbReference>
<comment type="similarity">
    <text evidence="1 7">Belongs to the glycosyl hydrolase 5 (cellulase A) family.</text>
</comment>
<dbReference type="GO" id="GO:0008422">
    <property type="term" value="F:beta-glucosidase activity"/>
    <property type="evidence" value="ECO:0007669"/>
    <property type="project" value="TreeGrafter"/>
</dbReference>
<accession>A0A0C2BEW8</accession>
<dbReference type="AlphaFoldDB" id="A0A0C2BEW8"/>
<sequence length="331" mass="36464">MIAPDGNSIILRGINEGTWGKMRSDDAPTIAAQGGNVVRVLIRWWGLYGGADVESRADTAPGHFDPAHLAQFLREIQWCIDAGLWVIPVIDSNCGQNGVQDASMAQYCDPSGTYPGGRNFWTDLTQRQLFKEAWIYLAGILKDYPKIAFYELLPEPLAGRVSTYGDDVSAFYQELMAAIEDVAGDKKTPFLVGPRDAYNINLCDEAYIAASRWANRVVYTGNLFIRTGKSQAENIANIETRLGALATMKTSRNVPVFIQQFGVRTGDDPSGFYLDAGLSRMNAAGIGYTGWQWRQNTSSPDEYAVIVEDPATGADVVKQDVLATYSKYWKA</sequence>
<evidence type="ECO:0000313" key="10">
    <source>
        <dbReference type="Proteomes" id="UP000031572"/>
    </source>
</evidence>
<evidence type="ECO:0000256" key="4">
    <source>
        <dbReference type="ARBA" id="ARBA00023277"/>
    </source>
</evidence>
<dbReference type="RefSeq" id="WP_040038694.1">
    <property type="nucleotide sequence ID" value="NZ_JWJG01000028.1"/>
</dbReference>
<comment type="caution">
    <text evidence="9">The sequence shown here is derived from an EMBL/GenBank/DDBJ whole genome shotgun (WGS) entry which is preliminary data.</text>
</comment>
<dbReference type="GO" id="GO:0009986">
    <property type="term" value="C:cell surface"/>
    <property type="evidence" value="ECO:0007669"/>
    <property type="project" value="TreeGrafter"/>
</dbReference>
<dbReference type="Gene3D" id="3.20.20.80">
    <property type="entry name" value="Glycosidases"/>
    <property type="match status" value="1"/>
</dbReference>
<evidence type="ECO:0000256" key="7">
    <source>
        <dbReference type="RuleBase" id="RU361153"/>
    </source>
</evidence>
<dbReference type="SUPFAM" id="SSF51445">
    <property type="entry name" value="(Trans)glycosidases"/>
    <property type="match status" value="1"/>
</dbReference>
<dbReference type="EMBL" id="JWJG01000028">
    <property type="protein sequence ID" value="KIF79780.1"/>
    <property type="molecule type" value="Genomic_DNA"/>
</dbReference>
<evidence type="ECO:0000256" key="1">
    <source>
        <dbReference type="ARBA" id="ARBA00005641"/>
    </source>
</evidence>
<dbReference type="InterPro" id="IPR001547">
    <property type="entry name" value="Glyco_hydro_5"/>
</dbReference>
<dbReference type="Pfam" id="PF00150">
    <property type="entry name" value="Cellulase"/>
    <property type="match status" value="1"/>
</dbReference>
<dbReference type="Proteomes" id="UP000031572">
    <property type="component" value="Unassembled WGS sequence"/>
</dbReference>
<keyword evidence="6" id="KW-0624">Polysaccharide degradation</keyword>
<evidence type="ECO:0000256" key="3">
    <source>
        <dbReference type="ARBA" id="ARBA00023001"/>
    </source>
</evidence>
<keyword evidence="5 7" id="KW-0326">Glycosidase</keyword>